<dbReference type="InterPro" id="IPR033121">
    <property type="entry name" value="PEPTIDASE_A1"/>
</dbReference>
<evidence type="ECO:0000256" key="8">
    <source>
        <dbReference type="SAM" id="SignalP"/>
    </source>
</evidence>
<keyword evidence="8" id="KW-0732">Signal</keyword>
<comment type="caution">
    <text evidence="10">The sequence shown here is derived from an EMBL/GenBank/DDBJ whole genome shotgun (WGS) entry which is preliminary data.</text>
</comment>
<feature type="active site" evidence="5">
    <location>
        <position position="121"/>
    </location>
</feature>
<dbReference type="GO" id="GO:0004190">
    <property type="term" value="F:aspartic-type endopeptidase activity"/>
    <property type="evidence" value="ECO:0007669"/>
    <property type="project" value="UniProtKB-KW"/>
</dbReference>
<evidence type="ECO:0000256" key="6">
    <source>
        <dbReference type="PIRSR" id="PIRSR601461-2"/>
    </source>
</evidence>
<evidence type="ECO:0000256" key="2">
    <source>
        <dbReference type="ARBA" id="ARBA00022670"/>
    </source>
</evidence>
<dbReference type="CDD" id="cd05471">
    <property type="entry name" value="pepsin_like"/>
    <property type="match status" value="1"/>
</dbReference>
<reference evidence="10" key="1">
    <citation type="submission" date="2020-11" db="EMBL/GenBank/DDBJ databases">
        <authorList>
            <consortium name="DOE Joint Genome Institute"/>
            <person name="Ahrendt S."/>
            <person name="Riley R."/>
            <person name="Andreopoulos W."/>
            <person name="Labutti K."/>
            <person name="Pangilinan J."/>
            <person name="Ruiz-Duenas F.J."/>
            <person name="Barrasa J.M."/>
            <person name="Sanchez-Garcia M."/>
            <person name="Camarero S."/>
            <person name="Miyauchi S."/>
            <person name="Serrano A."/>
            <person name="Linde D."/>
            <person name="Babiker R."/>
            <person name="Drula E."/>
            <person name="Ayuso-Fernandez I."/>
            <person name="Pacheco R."/>
            <person name="Padilla G."/>
            <person name="Ferreira P."/>
            <person name="Barriuso J."/>
            <person name="Kellner H."/>
            <person name="Castanera R."/>
            <person name="Alfaro M."/>
            <person name="Ramirez L."/>
            <person name="Pisabarro A.G."/>
            <person name="Kuo A."/>
            <person name="Tritt A."/>
            <person name="Lipzen A."/>
            <person name="He G."/>
            <person name="Yan M."/>
            <person name="Ng V."/>
            <person name="Cullen D."/>
            <person name="Martin F."/>
            <person name="Rosso M.-N."/>
            <person name="Henrissat B."/>
            <person name="Hibbett D."/>
            <person name="Martinez A.T."/>
            <person name="Grigoriev I.V."/>
        </authorList>
    </citation>
    <scope>NUCLEOTIDE SEQUENCE</scope>
    <source>
        <strain evidence="10">MF-IS2</strain>
    </source>
</reference>
<evidence type="ECO:0000256" key="1">
    <source>
        <dbReference type="ARBA" id="ARBA00007447"/>
    </source>
</evidence>
<accession>A0A9P5XEK0</accession>
<dbReference type="OrthoDB" id="15189at2759"/>
<name>A0A9P5XEK0_9AGAR</name>
<dbReference type="PANTHER" id="PTHR47966:SF57">
    <property type="entry name" value="PEPTIDASE A1 DOMAIN-CONTAINING PROTEIN"/>
    <property type="match status" value="1"/>
</dbReference>
<dbReference type="AlphaFoldDB" id="A0A9P5XEK0"/>
<protein>
    <submittedName>
        <fullName evidence="10">Acid protease</fullName>
    </submittedName>
</protein>
<dbReference type="PROSITE" id="PS00141">
    <property type="entry name" value="ASP_PROTEASE"/>
    <property type="match status" value="1"/>
</dbReference>
<feature type="active site" evidence="5">
    <location>
        <position position="300"/>
    </location>
</feature>
<evidence type="ECO:0000256" key="7">
    <source>
        <dbReference type="RuleBase" id="RU000454"/>
    </source>
</evidence>
<sequence length="413" mass="43421">MRLSLVFAALLAAVPTLATVIPSHIGTVIPLTRRTNLLVDDQGVVKPEVLKGQLNKVASKFDRGFRTFEKNTGRVHPGRVQKETVEARATGADPLADEQDALWYGAISVGTPAKQFKVEFDTGSSDLFLPGPKCGTTCQGHQIYNTAASSTAKDLGKKFSLAFGDGSTVEGEVFTDTVTVSGLTAKNQAVGAATQYSASFKSDQYSPDGLMGMAFRQLSEFGEDPFFQTLIAEGTPSASQFSFKLSQNGSELFLGGVNTKLFTGNFTNIPVTQEGYWQVALSAINVGGSAAVSDQQAAIDTGTTLIVAPQAQAAQFYKAIPGSQDASRTIGAGFFTFPCNANPSVSLAFSGKEFSIPSESFNLGQVSAGSSDCVGGITGTTDINFWVVGDIFLTNVYTTFDVGNSQVGFASLA</sequence>
<dbReference type="InterPro" id="IPR034164">
    <property type="entry name" value="Pepsin-like_dom"/>
</dbReference>
<feature type="signal peptide" evidence="8">
    <location>
        <begin position="1"/>
        <end position="18"/>
    </location>
</feature>
<evidence type="ECO:0000256" key="5">
    <source>
        <dbReference type="PIRSR" id="PIRSR601461-1"/>
    </source>
</evidence>
<dbReference type="Proteomes" id="UP000807342">
    <property type="component" value="Unassembled WGS sequence"/>
</dbReference>
<keyword evidence="11" id="KW-1185">Reference proteome</keyword>
<dbReference type="InterPro" id="IPR021109">
    <property type="entry name" value="Peptidase_aspartic_dom_sf"/>
</dbReference>
<feature type="disulfide bond" evidence="6">
    <location>
        <begin position="134"/>
        <end position="138"/>
    </location>
</feature>
<dbReference type="Gene3D" id="2.40.70.10">
    <property type="entry name" value="Acid Proteases"/>
    <property type="match status" value="2"/>
</dbReference>
<dbReference type="InterPro" id="IPR001461">
    <property type="entry name" value="Aspartic_peptidase_A1"/>
</dbReference>
<evidence type="ECO:0000313" key="10">
    <source>
        <dbReference type="EMBL" id="KAF9449928.1"/>
    </source>
</evidence>
<dbReference type="EMBL" id="MU151117">
    <property type="protein sequence ID" value="KAF9449928.1"/>
    <property type="molecule type" value="Genomic_DNA"/>
</dbReference>
<feature type="domain" description="Peptidase A1" evidence="9">
    <location>
        <begin position="103"/>
        <end position="410"/>
    </location>
</feature>
<organism evidence="10 11">
    <name type="scientific">Macrolepiota fuliginosa MF-IS2</name>
    <dbReference type="NCBI Taxonomy" id="1400762"/>
    <lineage>
        <taxon>Eukaryota</taxon>
        <taxon>Fungi</taxon>
        <taxon>Dikarya</taxon>
        <taxon>Basidiomycota</taxon>
        <taxon>Agaricomycotina</taxon>
        <taxon>Agaricomycetes</taxon>
        <taxon>Agaricomycetidae</taxon>
        <taxon>Agaricales</taxon>
        <taxon>Agaricineae</taxon>
        <taxon>Agaricaceae</taxon>
        <taxon>Macrolepiota</taxon>
    </lineage>
</organism>
<dbReference type="PRINTS" id="PR00792">
    <property type="entry name" value="PEPSIN"/>
</dbReference>
<proteinExistence type="inferred from homology"/>
<dbReference type="InterPro" id="IPR001969">
    <property type="entry name" value="Aspartic_peptidase_AS"/>
</dbReference>
<feature type="chain" id="PRO_5040421052" evidence="8">
    <location>
        <begin position="19"/>
        <end position="413"/>
    </location>
</feature>
<evidence type="ECO:0000256" key="4">
    <source>
        <dbReference type="ARBA" id="ARBA00022801"/>
    </source>
</evidence>
<dbReference type="PROSITE" id="PS51767">
    <property type="entry name" value="PEPTIDASE_A1"/>
    <property type="match status" value="1"/>
</dbReference>
<evidence type="ECO:0000256" key="3">
    <source>
        <dbReference type="ARBA" id="ARBA00022750"/>
    </source>
</evidence>
<keyword evidence="4 7" id="KW-0378">Hydrolase</keyword>
<dbReference type="FunFam" id="2.40.70.10:FF:000115">
    <property type="entry name" value="Lysosomal aspartic protease"/>
    <property type="match status" value="1"/>
</dbReference>
<evidence type="ECO:0000313" key="11">
    <source>
        <dbReference type="Proteomes" id="UP000807342"/>
    </source>
</evidence>
<dbReference type="SUPFAM" id="SSF50630">
    <property type="entry name" value="Acid proteases"/>
    <property type="match status" value="1"/>
</dbReference>
<keyword evidence="2 7" id="KW-0645">Protease</keyword>
<evidence type="ECO:0000259" key="9">
    <source>
        <dbReference type="PROSITE" id="PS51767"/>
    </source>
</evidence>
<keyword evidence="6" id="KW-1015">Disulfide bond</keyword>
<gene>
    <name evidence="10" type="ORF">P691DRAFT_811494</name>
</gene>
<dbReference type="GO" id="GO:0006508">
    <property type="term" value="P:proteolysis"/>
    <property type="evidence" value="ECO:0007669"/>
    <property type="project" value="UniProtKB-KW"/>
</dbReference>
<dbReference type="PANTHER" id="PTHR47966">
    <property type="entry name" value="BETA-SITE APP-CLEAVING ENZYME, ISOFORM A-RELATED"/>
    <property type="match status" value="1"/>
</dbReference>
<comment type="similarity">
    <text evidence="1 7">Belongs to the peptidase A1 family.</text>
</comment>
<keyword evidence="3 7" id="KW-0064">Aspartyl protease</keyword>
<dbReference type="Pfam" id="PF00026">
    <property type="entry name" value="Asp"/>
    <property type="match status" value="1"/>
</dbReference>